<keyword evidence="3" id="KW-1185">Reference proteome</keyword>
<gene>
    <name evidence="2" type="ORF">J1792_15715</name>
</gene>
<feature type="transmembrane region" description="Helical" evidence="1">
    <location>
        <begin position="12"/>
        <end position="35"/>
    </location>
</feature>
<dbReference type="AlphaFoldDB" id="A0A939FL56"/>
<keyword evidence="1" id="KW-0812">Transmembrane</keyword>
<protein>
    <submittedName>
        <fullName evidence="2">Uncharacterized protein</fullName>
    </submittedName>
</protein>
<keyword evidence="1" id="KW-0472">Membrane</keyword>
<accession>A0A939FL56</accession>
<evidence type="ECO:0000313" key="2">
    <source>
        <dbReference type="EMBL" id="MBO0654166.1"/>
    </source>
</evidence>
<comment type="caution">
    <text evidence="2">The sequence shown here is derived from an EMBL/GenBank/DDBJ whole genome shotgun (WGS) entry which is preliminary data.</text>
</comment>
<evidence type="ECO:0000256" key="1">
    <source>
        <dbReference type="SAM" id="Phobius"/>
    </source>
</evidence>
<evidence type="ECO:0000313" key="3">
    <source>
        <dbReference type="Proteomes" id="UP000664781"/>
    </source>
</evidence>
<reference evidence="2" key="1">
    <citation type="submission" date="2021-03" db="EMBL/GenBank/DDBJ databases">
        <title>Streptomyces strains.</title>
        <authorList>
            <person name="Lund M.B."/>
            <person name="Toerring T."/>
        </authorList>
    </citation>
    <scope>NUCLEOTIDE SEQUENCE</scope>
    <source>
        <strain evidence="2">JCM 4242</strain>
    </source>
</reference>
<keyword evidence="1" id="KW-1133">Transmembrane helix</keyword>
<organism evidence="2 3">
    <name type="scientific">Streptomyces triculaminicus</name>
    <dbReference type="NCBI Taxonomy" id="2816232"/>
    <lineage>
        <taxon>Bacteria</taxon>
        <taxon>Bacillati</taxon>
        <taxon>Actinomycetota</taxon>
        <taxon>Actinomycetes</taxon>
        <taxon>Kitasatosporales</taxon>
        <taxon>Streptomycetaceae</taxon>
        <taxon>Streptomyces</taxon>
    </lineage>
</organism>
<dbReference type="RefSeq" id="WP_086566785.1">
    <property type="nucleotide sequence ID" value="NZ_JAFMOF010000002.1"/>
</dbReference>
<name>A0A939FL56_9ACTN</name>
<proteinExistence type="predicted"/>
<sequence>MAKHTAGRRPASVYALAGVRLFNGVSGLLMPATLIRRLEPGSRLSPAAVYAFRLFGIRTILLGLDLLTHRGERLREDLREGVVIHGSDTATAALLGVTGRVAPRTAALTTLISATNTVLAATATDRVEGCGAPSHRCCGKRAGKRKRT</sequence>
<dbReference type="Proteomes" id="UP000664781">
    <property type="component" value="Unassembled WGS sequence"/>
</dbReference>
<dbReference type="EMBL" id="JAFMOF010000002">
    <property type="protein sequence ID" value="MBO0654166.1"/>
    <property type="molecule type" value="Genomic_DNA"/>
</dbReference>